<accession>A0A9W8H5I2</accession>
<evidence type="ECO:0000256" key="1">
    <source>
        <dbReference type="ARBA" id="ARBA00004613"/>
    </source>
</evidence>
<keyword evidence="14" id="KW-1185">Reference proteome</keyword>
<evidence type="ECO:0000256" key="8">
    <source>
        <dbReference type="ARBA" id="ARBA00038932"/>
    </source>
</evidence>
<evidence type="ECO:0000256" key="7">
    <source>
        <dbReference type="ARBA" id="ARBA00036823"/>
    </source>
</evidence>
<dbReference type="AlphaFoldDB" id="A0A9W8H5I2"/>
<keyword evidence="3" id="KW-0202">Cytokine</keyword>
<proteinExistence type="inferred from homology"/>
<dbReference type="EMBL" id="JANBUL010000367">
    <property type="protein sequence ID" value="KAJ2776377.1"/>
    <property type="molecule type" value="Genomic_DNA"/>
</dbReference>
<reference evidence="13" key="1">
    <citation type="submission" date="2022-07" db="EMBL/GenBank/DDBJ databases">
        <title>Phylogenomic reconstructions and comparative analyses of Kickxellomycotina fungi.</title>
        <authorList>
            <person name="Reynolds N.K."/>
            <person name="Stajich J.E."/>
            <person name="Barry K."/>
            <person name="Grigoriev I.V."/>
            <person name="Crous P."/>
            <person name="Smith M.E."/>
        </authorList>
    </citation>
    <scope>NUCLEOTIDE SEQUENCE</scope>
    <source>
        <strain evidence="13">NBRC 105414</strain>
    </source>
</reference>
<evidence type="ECO:0000313" key="13">
    <source>
        <dbReference type="EMBL" id="KAJ2776377.1"/>
    </source>
</evidence>
<dbReference type="GO" id="GO:0004167">
    <property type="term" value="F:dopachrome isomerase activity"/>
    <property type="evidence" value="ECO:0007669"/>
    <property type="project" value="UniProtKB-EC"/>
</dbReference>
<dbReference type="OrthoDB" id="255819at2759"/>
<dbReference type="Gene3D" id="3.30.429.10">
    <property type="entry name" value="Macrophage Migration Inhibitory Factor"/>
    <property type="match status" value="1"/>
</dbReference>
<dbReference type="PANTHER" id="PTHR11954:SF6">
    <property type="entry name" value="MACROPHAGE MIGRATION INHIBITORY FACTOR"/>
    <property type="match status" value="1"/>
</dbReference>
<comment type="subcellular location">
    <subcellularLocation>
        <location evidence="1">Secreted</location>
    </subcellularLocation>
</comment>
<dbReference type="EC" id="5.3.3.12" evidence="8"/>
<evidence type="ECO:0000256" key="3">
    <source>
        <dbReference type="ARBA" id="ARBA00022514"/>
    </source>
</evidence>
<comment type="similarity">
    <text evidence="2">Belongs to the MIF family.</text>
</comment>
<gene>
    <name evidence="13" type="ORF">H4R18_005705</name>
</gene>
<dbReference type="PANTHER" id="PTHR11954">
    <property type="entry name" value="D-DOPACHROME DECARBOXYLASE"/>
    <property type="match status" value="1"/>
</dbReference>
<dbReference type="GO" id="GO:0005615">
    <property type="term" value="C:extracellular space"/>
    <property type="evidence" value="ECO:0007669"/>
    <property type="project" value="UniProtKB-KW"/>
</dbReference>
<protein>
    <recommendedName>
        <fullName evidence="12">L-dopachrome isomerase</fullName>
        <ecNumber evidence="9">5.3.2.1</ecNumber>
        <ecNumber evidence="8">5.3.3.12</ecNumber>
    </recommendedName>
    <alternativeName>
        <fullName evidence="10">L-dopachrome tautomerase</fullName>
    </alternativeName>
    <alternativeName>
        <fullName evidence="11">Phenylpyruvate tautomerase</fullName>
    </alternativeName>
</protein>
<keyword evidence="5" id="KW-0413">Isomerase</keyword>
<evidence type="ECO:0000256" key="12">
    <source>
        <dbReference type="ARBA" id="ARBA00042730"/>
    </source>
</evidence>
<evidence type="ECO:0000256" key="11">
    <source>
        <dbReference type="ARBA" id="ARBA00041912"/>
    </source>
</evidence>
<keyword evidence="4" id="KW-0964">Secreted</keyword>
<evidence type="ECO:0000313" key="14">
    <source>
        <dbReference type="Proteomes" id="UP001140217"/>
    </source>
</evidence>
<dbReference type="GO" id="GO:0050178">
    <property type="term" value="F:phenylpyruvate tautomerase activity"/>
    <property type="evidence" value="ECO:0007669"/>
    <property type="project" value="UniProtKB-EC"/>
</dbReference>
<organism evidence="13 14">
    <name type="scientific">Coemansia javaensis</name>
    <dbReference type="NCBI Taxonomy" id="2761396"/>
    <lineage>
        <taxon>Eukaryota</taxon>
        <taxon>Fungi</taxon>
        <taxon>Fungi incertae sedis</taxon>
        <taxon>Zoopagomycota</taxon>
        <taxon>Kickxellomycotina</taxon>
        <taxon>Kickxellomycetes</taxon>
        <taxon>Kickxellales</taxon>
        <taxon>Kickxellaceae</taxon>
        <taxon>Coemansia</taxon>
    </lineage>
</organism>
<name>A0A9W8H5I2_9FUNG</name>
<evidence type="ECO:0000256" key="9">
    <source>
        <dbReference type="ARBA" id="ARBA00039086"/>
    </source>
</evidence>
<evidence type="ECO:0000256" key="4">
    <source>
        <dbReference type="ARBA" id="ARBA00022525"/>
    </source>
</evidence>
<dbReference type="InterPro" id="IPR014347">
    <property type="entry name" value="Tautomerase/MIF_sf"/>
</dbReference>
<dbReference type="InterPro" id="IPR001398">
    <property type="entry name" value="Macrophage_inhib_fac"/>
</dbReference>
<sequence length="114" mass="11467">MPVCEITTNVTPADAAALSARAAAAAAEVLGKPLSYVMALVTVNASLTFGGTAAPAAYVTVGSIGAVGGARNAPIVARMTELVARELGVPPDRIYVGIRDIPRTDFGHNGATFA</sequence>
<comment type="catalytic activity">
    <reaction evidence="7">
        <text>L-dopachrome = 5,6-dihydroxyindole-2-carboxylate</text>
        <dbReference type="Rhea" id="RHEA:13041"/>
        <dbReference type="ChEBI" id="CHEBI:16875"/>
        <dbReference type="ChEBI" id="CHEBI:57509"/>
        <dbReference type="EC" id="5.3.3.12"/>
    </reaction>
</comment>
<evidence type="ECO:0000256" key="5">
    <source>
        <dbReference type="ARBA" id="ARBA00023235"/>
    </source>
</evidence>
<dbReference type="Proteomes" id="UP001140217">
    <property type="component" value="Unassembled WGS sequence"/>
</dbReference>
<comment type="catalytic activity">
    <reaction evidence="6">
        <text>3-phenylpyruvate = enol-phenylpyruvate</text>
        <dbReference type="Rhea" id="RHEA:17097"/>
        <dbReference type="ChEBI" id="CHEBI:16815"/>
        <dbReference type="ChEBI" id="CHEBI:18005"/>
        <dbReference type="EC" id="5.3.2.1"/>
    </reaction>
</comment>
<dbReference type="SUPFAM" id="SSF55331">
    <property type="entry name" value="Tautomerase/MIF"/>
    <property type="match status" value="1"/>
</dbReference>
<dbReference type="EC" id="5.3.2.1" evidence="9"/>
<evidence type="ECO:0000256" key="10">
    <source>
        <dbReference type="ARBA" id="ARBA00041631"/>
    </source>
</evidence>
<dbReference type="Pfam" id="PF01187">
    <property type="entry name" value="MIF"/>
    <property type="match status" value="1"/>
</dbReference>
<evidence type="ECO:0000256" key="6">
    <source>
        <dbReference type="ARBA" id="ARBA00036735"/>
    </source>
</evidence>
<comment type="caution">
    <text evidence="13">The sequence shown here is derived from an EMBL/GenBank/DDBJ whole genome shotgun (WGS) entry which is preliminary data.</text>
</comment>
<evidence type="ECO:0000256" key="2">
    <source>
        <dbReference type="ARBA" id="ARBA00005851"/>
    </source>
</evidence>